<evidence type="ECO:0000259" key="8">
    <source>
        <dbReference type="SMART" id="SM00934"/>
    </source>
</evidence>
<dbReference type="InterPro" id="IPR017553">
    <property type="entry name" value="3-hexulose-6-phosphate_synth"/>
</dbReference>
<keyword evidence="6" id="KW-0119">Carbohydrate metabolism</keyword>
<proteinExistence type="inferred from homology"/>
<organism evidence="9 10">
    <name type="scientific">Candidatus Desantisbacteria bacterium CG_4_10_14_0_8_um_filter_48_22</name>
    <dbReference type="NCBI Taxonomy" id="1974543"/>
    <lineage>
        <taxon>Bacteria</taxon>
        <taxon>Candidatus Desantisiibacteriota</taxon>
    </lineage>
</organism>
<evidence type="ECO:0000256" key="5">
    <source>
        <dbReference type="ARBA" id="ARBA00023239"/>
    </source>
</evidence>
<dbReference type="GO" id="GO:0006207">
    <property type="term" value="P:'de novo' pyrimidine nucleobase biosynthetic process"/>
    <property type="evidence" value="ECO:0007669"/>
    <property type="project" value="InterPro"/>
</dbReference>
<evidence type="ECO:0000313" key="10">
    <source>
        <dbReference type="Proteomes" id="UP000229307"/>
    </source>
</evidence>
<evidence type="ECO:0000256" key="6">
    <source>
        <dbReference type="ARBA" id="ARBA00023277"/>
    </source>
</evidence>
<comment type="catalytic activity">
    <reaction evidence="1">
        <text>D-ribulose 5-phosphate + formaldehyde = D-arabino-hex-3-ulose 6-phosphate</text>
        <dbReference type="Rhea" id="RHEA:25201"/>
        <dbReference type="ChEBI" id="CHEBI:16842"/>
        <dbReference type="ChEBI" id="CHEBI:58121"/>
        <dbReference type="ChEBI" id="CHEBI:58542"/>
        <dbReference type="EC" id="4.1.2.43"/>
    </reaction>
</comment>
<dbReference type="InterPro" id="IPR036704">
    <property type="entry name" value="RraA/RraA-like_sf"/>
</dbReference>
<sequence length="442" mass="46982">MTQDARRTTYIKGNVKKILQVALDFVDLRRALKAADESAAGGADWIEAGTPLIKAEGLNAVRELRKRFPGHKIVADMKTMDAGRTEVEMAAKAGADIVAVLGNASDATIRECVEAGKNYGAEIFVDLIEIKDPAGRAARIEKLGANYIGIHVPIDAQMLGSEPFAIVKKVRKAVSLPLAVAGGINSENAAKAIKAGADIIIVGGAITKSADAEKAAGRIKKAISKMKSIKTTLYKRVSLKDIRKILQLVSTPNISDAMHRTGDLKEMSPVVKGLKLIGQAVTVRTYPGDWAKPVEAIDRAGKGDVIVIDSGGTGPAVWGELATESAIKKKIAGVVIDGAIRDTPEIARLKFPAFSKLTSPAAGEPKGFGEINVPVTAGSLRIHPGDWIVGDDDGVVAIPQSKAVEIANRAMDVLEKENRIRKEIREGGTLSGVMELLKWEKK</sequence>
<dbReference type="Gene3D" id="3.50.30.40">
    <property type="entry name" value="Ribonuclease E inhibitor RraA/RraA-like"/>
    <property type="match status" value="1"/>
</dbReference>
<dbReference type="NCBIfam" id="TIGR03128">
    <property type="entry name" value="RuMP_HxlA"/>
    <property type="match status" value="1"/>
</dbReference>
<dbReference type="Gene3D" id="3.20.20.70">
    <property type="entry name" value="Aldolase class I"/>
    <property type="match status" value="1"/>
</dbReference>
<feature type="domain" description="Orotidine 5'-phosphate decarboxylase" evidence="8">
    <location>
        <begin position="18"/>
        <end position="219"/>
    </location>
</feature>
<dbReference type="InterPro" id="IPR017120">
    <property type="entry name" value="Bifunct_HPS/DMK_prd"/>
</dbReference>
<dbReference type="Proteomes" id="UP000229307">
    <property type="component" value="Unassembled WGS sequence"/>
</dbReference>
<keyword evidence="5" id="KW-0456">Lyase</keyword>
<comment type="caution">
    <text evidence="9">The sequence shown here is derived from an EMBL/GenBank/DDBJ whole genome shotgun (WGS) entry which is preliminary data.</text>
</comment>
<comment type="similarity">
    <text evidence="3">Belongs to the HPS/KGPDC family. HPS subfamily.</text>
</comment>
<dbReference type="InterPro" id="IPR041710">
    <property type="entry name" value="HPS/KGPDC"/>
</dbReference>
<feature type="binding site" evidence="7">
    <location>
        <position position="341"/>
    </location>
    <ligand>
        <name>substrate</name>
    </ligand>
</feature>
<dbReference type="EC" id="4.1.2.43" evidence="4"/>
<dbReference type="GO" id="GO:0019854">
    <property type="term" value="P:L-ascorbic acid catabolic process"/>
    <property type="evidence" value="ECO:0007669"/>
    <property type="project" value="TreeGrafter"/>
</dbReference>
<dbReference type="PANTHER" id="PTHR35039">
    <property type="entry name" value="3-KETO-L-GULONATE-6-PHOSPHATE DECARBOXYLASE SGBH-RELATED"/>
    <property type="match status" value="1"/>
</dbReference>
<dbReference type="FunFam" id="3.20.20.70:FF:000022">
    <property type="entry name" value="3-keto-L-gulonate-6-phosphate decarboxylase UlaD"/>
    <property type="match status" value="1"/>
</dbReference>
<dbReference type="PIRSF" id="PIRSF037137">
    <property type="entry name" value="HPS_DMK_prd"/>
    <property type="match status" value="1"/>
</dbReference>
<evidence type="ECO:0000313" key="9">
    <source>
        <dbReference type="EMBL" id="PIZ16818.1"/>
    </source>
</evidence>
<dbReference type="InterPro" id="IPR013785">
    <property type="entry name" value="Aldolase_TIM"/>
</dbReference>
<dbReference type="Pfam" id="PF03737">
    <property type="entry name" value="RraA-like"/>
    <property type="match status" value="1"/>
</dbReference>
<evidence type="ECO:0000256" key="2">
    <source>
        <dbReference type="ARBA" id="ARBA00005014"/>
    </source>
</evidence>
<dbReference type="EMBL" id="PFMR01000165">
    <property type="protein sequence ID" value="PIZ16818.1"/>
    <property type="molecule type" value="Genomic_DNA"/>
</dbReference>
<dbReference type="PANTHER" id="PTHR35039:SF3">
    <property type="entry name" value="3-KETO-L-GULONATE-6-PHOSPHATE DECARBOXYLASE SGBH-RELATED"/>
    <property type="match status" value="1"/>
</dbReference>
<dbReference type="GO" id="GO:0004590">
    <property type="term" value="F:orotidine-5'-phosphate decarboxylase activity"/>
    <property type="evidence" value="ECO:0007669"/>
    <property type="project" value="InterPro"/>
</dbReference>
<dbReference type="CDD" id="cd16841">
    <property type="entry name" value="RraA_family"/>
    <property type="match status" value="1"/>
</dbReference>
<dbReference type="GO" id="GO:0043801">
    <property type="term" value="F:hexulose-6-phosphate synthase activity"/>
    <property type="evidence" value="ECO:0007669"/>
    <property type="project" value="UniProtKB-EC"/>
</dbReference>
<keyword evidence="7" id="KW-0479">Metal-binding</keyword>
<evidence type="ECO:0000256" key="7">
    <source>
        <dbReference type="PIRSR" id="PIRSR605493-1"/>
    </source>
</evidence>
<evidence type="ECO:0000256" key="1">
    <source>
        <dbReference type="ARBA" id="ARBA00000718"/>
    </source>
</evidence>
<dbReference type="Pfam" id="PF00215">
    <property type="entry name" value="OMPdecase"/>
    <property type="match status" value="1"/>
</dbReference>
<evidence type="ECO:0000256" key="3">
    <source>
        <dbReference type="ARBA" id="ARBA00006350"/>
    </source>
</evidence>
<name>A0A2M7SBE4_9BACT</name>
<dbReference type="InterPro" id="IPR001754">
    <property type="entry name" value="OMPdeCOase_dom"/>
</dbReference>
<feature type="binding site" evidence="7">
    <location>
        <position position="342"/>
    </location>
    <ligand>
        <name>Mg(2+)</name>
        <dbReference type="ChEBI" id="CHEBI:18420"/>
    </ligand>
</feature>
<comment type="cofactor">
    <cofactor evidence="7">
        <name>Mg(2+)</name>
        <dbReference type="ChEBI" id="CHEBI:18420"/>
    </cofactor>
</comment>
<dbReference type="AlphaFoldDB" id="A0A2M7SBE4"/>
<dbReference type="CDD" id="cd04726">
    <property type="entry name" value="KGPDC_HPS"/>
    <property type="match status" value="1"/>
</dbReference>
<dbReference type="GO" id="GO:0033982">
    <property type="term" value="F:3-dehydro-L-gulonate-6-phosphate decarboxylase activity"/>
    <property type="evidence" value="ECO:0007669"/>
    <property type="project" value="TreeGrafter"/>
</dbReference>
<evidence type="ECO:0000256" key="4">
    <source>
        <dbReference type="ARBA" id="ARBA00012890"/>
    </source>
</evidence>
<reference evidence="10" key="1">
    <citation type="submission" date="2017-09" db="EMBL/GenBank/DDBJ databases">
        <title>Depth-based differentiation of microbial function through sediment-hosted aquifers and enrichment of novel symbionts in the deep terrestrial subsurface.</title>
        <authorList>
            <person name="Probst A.J."/>
            <person name="Ladd B."/>
            <person name="Jarett J.K."/>
            <person name="Geller-Mcgrath D.E."/>
            <person name="Sieber C.M.K."/>
            <person name="Emerson J.B."/>
            <person name="Anantharaman K."/>
            <person name="Thomas B.C."/>
            <person name="Malmstrom R."/>
            <person name="Stieglmeier M."/>
            <person name="Klingl A."/>
            <person name="Woyke T."/>
            <person name="Ryan C.M."/>
            <person name="Banfield J.F."/>
        </authorList>
    </citation>
    <scope>NUCLEOTIDE SEQUENCE [LARGE SCALE GENOMIC DNA]</scope>
</reference>
<dbReference type="SUPFAM" id="SSF51366">
    <property type="entry name" value="Ribulose-phoshate binding barrel"/>
    <property type="match status" value="1"/>
</dbReference>
<dbReference type="InterPro" id="IPR005493">
    <property type="entry name" value="RraA/RraA-like"/>
</dbReference>
<dbReference type="InterPro" id="IPR011060">
    <property type="entry name" value="RibuloseP-bd_barrel"/>
</dbReference>
<keyword evidence="7" id="KW-0460">Magnesium</keyword>
<gene>
    <name evidence="9" type="ORF">COY52_05965</name>
</gene>
<dbReference type="NCBIfam" id="NF005442">
    <property type="entry name" value="PRK07028.1"/>
    <property type="match status" value="1"/>
</dbReference>
<dbReference type="SMART" id="SM00934">
    <property type="entry name" value="OMPdecase"/>
    <property type="match status" value="1"/>
</dbReference>
<feature type="binding site" evidence="7">
    <location>
        <begin position="319"/>
        <end position="322"/>
    </location>
    <ligand>
        <name>substrate</name>
    </ligand>
</feature>
<dbReference type="SUPFAM" id="SSF89562">
    <property type="entry name" value="RraA-like"/>
    <property type="match status" value="1"/>
</dbReference>
<accession>A0A2M7SBE4</accession>
<protein>
    <recommendedName>
        <fullName evidence="4">3-hexulose-6-phosphate synthase</fullName>
        <ecNumber evidence="4">4.1.2.43</ecNumber>
    </recommendedName>
</protein>
<dbReference type="GO" id="GO:0046872">
    <property type="term" value="F:metal ion binding"/>
    <property type="evidence" value="ECO:0007669"/>
    <property type="project" value="UniProtKB-KW"/>
</dbReference>
<comment type="pathway">
    <text evidence="2">One-carbon metabolism; formaldehyde assimilation via RuMP pathway; D-fructose 6-phosphate from D-ribulose 5-phosphate and formaldehyde: step 1/2.</text>
</comment>